<reference evidence="2" key="1">
    <citation type="submission" date="2023-03" db="EMBL/GenBank/DDBJ databases">
        <title>Massive genome expansion in bonnet fungi (Mycena s.s.) driven by repeated elements and novel gene families across ecological guilds.</title>
        <authorList>
            <consortium name="Lawrence Berkeley National Laboratory"/>
            <person name="Harder C.B."/>
            <person name="Miyauchi S."/>
            <person name="Viragh M."/>
            <person name="Kuo A."/>
            <person name="Thoen E."/>
            <person name="Andreopoulos B."/>
            <person name="Lu D."/>
            <person name="Skrede I."/>
            <person name="Drula E."/>
            <person name="Henrissat B."/>
            <person name="Morin E."/>
            <person name="Kohler A."/>
            <person name="Barry K."/>
            <person name="LaButti K."/>
            <person name="Morin E."/>
            <person name="Salamov A."/>
            <person name="Lipzen A."/>
            <person name="Mereny Z."/>
            <person name="Hegedus B."/>
            <person name="Baldrian P."/>
            <person name="Stursova M."/>
            <person name="Weitz H."/>
            <person name="Taylor A."/>
            <person name="Grigoriev I.V."/>
            <person name="Nagy L.G."/>
            <person name="Martin F."/>
            <person name="Kauserud H."/>
        </authorList>
    </citation>
    <scope>NUCLEOTIDE SEQUENCE</scope>
    <source>
        <strain evidence="2">CBHHK173m</strain>
    </source>
</reference>
<gene>
    <name evidence="2" type="ORF">B0H15DRAFT_852229</name>
</gene>
<feature type="region of interest" description="Disordered" evidence="1">
    <location>
        <begin position="1"/>
        <end position="27"/>
    </location>
</feature>
<dbReference type="AlphaFoldDB" id="A0AAD6XNQ9"/>
<comment type="caution">
    <text evidence="2">The sequence shown here is derived from an EMBL/GenBank/DDBJ whole genome shotgun (WGS) entry which is preliminary data.</text>
</comment>
<accession>A0AAD6XNQ9</accession>
<protein>
    <submittedName>
        <fullName evidence="2">Uncharacterized protein</fullName>
    </submittedName>
</protein>
<evidence type="ECO:0000313" key="3">
    <source>
        <dbReference type="Proteomes" id="UP001222325"/>
    </source>
</evidence>
<organism evidence="2 3">
    <name type="scientific">Mycena belliarum</name>
    <dbReference type="NCBI Taxonomy" id="1033014"/>
    <lineage>
        <taxon>Eukaryota</taxon>
        <taxon>Fungi</taxon>
        <taxon>Dikarya</taxon>
        <taxon>Basidiomycota</taxon>
        <taxon>Agaricomycotina</taxon>
        <taxon>Agaricomycetes</taxon>
        <taxon>Agaricomycetidae</taxon>
        <taxon>Agaricales</taxon>
        <taxon>Marasmiineae</taxon>
        <taxon>Mycenaceae</taxon>
        <taxon>Mycena</taxon>
    </lineage>
</organism>
<evidence type="ECO:0000256" key="1">
    <source>
        <dbReference type="SAM" id="MobiDB-lite"/>
    </source>
</evidence>
<sequence length="264" mass="28641">MVGARMERATESDARPSPCGGRVSHQMGPTRSDLHCVVFISFHFAFPHLYLSTPIHPYPLPTPTRPILMRLLSSPILAFGRSFPLFPSPPSRIHSLHCSSPRLRPLLPPSFLVSLLHSAPFTSRSVAPSHPVPHPVSLLTSVPFGYPLACTSIIPTTPPFASPLTRILICTLSTFHSPLSHRVLVIQLLVARGSPQSPAFPPHLVLYSLPTSSSLDTFPSSLRAPSACPHRFLRLPASHPSSSAIFLSDSYLLPPSSSPFLPAQ</sequence>
<feature type="compositionally biased region" description="Basic and acidic residues" evidence="1">
    <location>
        <begin position="1"/>
        <end position="14"/>
    </location>
</feature>
<proteinExistence type="predicted"/>
<dbReference type="EMBL" id="JARJCN010000044">
    <property type="protein sequence ID" value="KAJ7082646.1"/>
    <property type="molecule type" value="Genomic_DNA"/>
</dbReference>
<evidence type="ECO:0000313" key="2">
    <source>
        <dbReference type="EMBL" id="KAJ7082646.1"/>
    </source>
</evidence>
<dbReference type="Proteomes" id="UP001222325">
    <property type="component" value="Unassembled WGS sequence"/>
</dbReference>
<keyword evidence="3" id="KW-1185">Reference proteome</keyword>
<name>A0AAD6XNQ9_9AGAR</name>